<proteinExistence type="predicted"/>
<name>A0ABC8TZJ3_9AQUA</name>
<sequence length="135" mass="15697">MHSEFNEVRALNFVRGKIDPFFVHIYIYACLLLRTSLRLPPQSLFSLRNPNPSSLCDYKKWLSSSVDLSITNDFCNCCKARIKIDEVSVRANSIHLNCHSIRFNNSKVKLCLFIRFNLCVILYLSLHTQTHIYLA</sequence>
<keyword evidence="1" id="KW-0812">Transmembrane</keyword>
<keyword evidence="1" id="KW-1133">Transmembrane helix</keyword>
<dbReference type="AlphaFoldDB" id="A0ABC8TZJ3"/>
<dbReference type="Proteomes" id="UP001642360">
    <property type="component" value="Unassembled WGS sequence"/>
</dbReference>
<gene>
    <name evidence="2" type="ORF">ILEXP_LOCUS42697</name>
</gene>
<feature type="transmembrane region" description="Helical" evidence="1">
    <location>
        <begin position="110"/>
        <end position="126"/>
    </location>
</feature>
<keyword evidence="1" id="KW-0472">Membrane</keyword>
<reference evidence="2 3" key="1">
    <citation type="submission" date="2024-02" db="EMBL/GenBank/DDBJ databases">
        <authorList>
            <person name="Vignale AGUSTIN F."/>
            <person name="Sosa J E."/>
            <person name="Modenutti C."/>
        </authorList>
    </citation>
    <scope>NUCLEOTIDE SEQUENCE [LARGE SCALE GENOMIC DNA]</scope>
</reference>
<accession>A0ABC8TZJ3</accession>
<evidence type="ECO:0000313" key="3">
    <source>
        <dbReference type="Proteomes" id="UP001642360"/>
    </source>
</evidence>
<evidence type="ECO:0000256" key="1">
    <source>
        <dbReference type="SAM" id="Phobius"/>
    </source>
</evidence>
<evidence type="ECO:0000313" key="2">
    <source>
        <dbReference type="EMBL" id="CAK9172994.1"/>
    </source>
</evidence>
<keyword evidence="3" id="KW-1185">Reference proteome</keyword>
<organism evidence="2 3">
    <name type="scientific">Ilex paraguariensis</name>
    <name type="common">yerba mate</name>
    <dbReference type="NCBI Taxonomy" id="185542"/>
    <lineage>
        <taxon>Eukaryota</taxon>
        <taxon>Viridiplantae</taxon>
        <taxon>Streptophyta</taxon>
        <taxon>Embryophyta</taxon>
        <taxon>Tracheophyta</taxon>
        <taxon>Spermatophyta</taxon>
        <taxon>Magnoliopsida</taxon>
        <taxon>eudicotyledons</taxon>
        <taxon>Gunneridae</taxon>
        <taxon>Pentapetalae</taxon>
        <taxon>asterids</taxon>
        <taxon>campanulids</taxon>
        <taxon>Aquifoliales</taxon>
        <taxon>Aquifoliaceae</taxon>
        <taxon>Ilex</taxon>
    </lineage>
</organism>
<comment type="caution">
    <text evidence="2">The sequence shown here is derived from an EMBL/GenBank/DDBJ whole genome shotgun (WGS) entry which is preliminary data.</text>
</comment>
<dbReference type="EMBL" id="CAUOFW020006131">
    <property type="protein sequence ID" value="CAK9172994.1"/>
    <property type="molecule type" value="Genomic_DNA"/>
</dbReference>
<protein>
    <submittedName>
        <fullName evidence="2">Uncharacterized protein</fullName>
    </submittedName>
</protein>